<reference evidence="3 4" key="1">
    <citation type="journal article" date="2021" name="PeerJ">
        <title>Analysis of 44 Vibrio anguillarum genomes reveals high genetic diversity.</title>
        <authorList>
            <person name="Hansen M.J."/>
            <person name="Dalsgaard I."/>
        </authorList>
    </citation>
    <scope>NUCLEOTIDE SEQUENCE [LARGE SCALE GENOMIC DNA]</scope>
    <source>
        <strain evidence="2 4">040915-1/1B</strain>
        <strain evidence="1 3">17-16730-2A</strain>
    </source>
</reference>
<dbReference type="Proteomes" id="UP000722957">
    <property type="component" value="Unassembled WGS sequence"/>
</dbReference>
<proteinExistence type="predicted"/>
<accession>A0AAW4AGY4</accession>
<dbReference type="RefSeq" id="WP_107489876.1">
    <property type="nucleotide sequence ID" value="NZ_CP020533.1"/>
</dbReference>
<dbReference type="AlphaFoldDB" id="A0AAW4AGY4"/>
<dbReference type="EMBL" id="RDPI01000761">
    <property type="protein sequence ID" value="MBF4376387.1"/>
    <property type="molecule type" value="Genomic_DNA"/>
</dbReference>
<gene>
    <name evidence="1" type="ORF">EAY07_18245</name>
    <name evidence="2" type="ORF">EAY46_25740</name>
</gene>
<organism evidence="1 3">
    <name type="scientific">Vibrio anguillarum</name>
    <name type="common">Listonella anguillarum</name>
    <dbReference type="NCBI Taxonomy" id="55601"/>
    <lineage>
        <taxon>Bacteria</taxon>
        <taxon>Pseudomonadati</taxon>
        <taxon>Pseudomonadota</taxon>
        <taxon>Gammaproteobacteria</taxon>
        <taxon>Vibrionales</taxon>
        <taxon>Vibrionaceae</taxon>
        <taxon>Vibrio</taxon>
    </lineage>
</organism>
<sequence length="75" mass="8794">MKQFTIFSNKKLLIALDFNGETYNEEKEQLLQNDFEILIKNINAQDKEAAIEKAKYEEAKQFNNDNIVSSFFDVL</sequence>
<dbReference type="Proteomes" id="UP000726136">
    <property type="component" value="Unassembled WGS sequence"/>
</dbReference>
<evidence type="ECO:0000313" key="2">
    <source>
        <dbReference type="EMBL" id="MBF4376387.1"/>
    </source>
</evidence>
<protein>
    <submittedName>
        <fullName evidence="1">Uncharacterized protein</fullName>
    </submittedName>
</protein>
<comment type="caution">
    <text evidence="1">The sequence shown here is derived from an EMBL/GenBank/DDBJ whole genome shotgun (WGS) entry which is preliminary data.</text>
</comment>
<evidence type="ECO:0000313" key="4">
    <source>
        <dbReference type="Proteomes" id="UP000726136"/>
    </source>
</evidence>
<dbReference type="EMBL" id="RDOM01000073">
    <property type="protein sequence ID" value="MBF4273928.1"/>
    <property type="molecule type" value="Genomic_DNA"/>
</dbReference>
<evidence type="ECO:0000313" key="1">
    <source>
        <dbReference type="EMBL" id="MBF4273928.1"/>
    </source>
</evidence>
<evidence type="ECO:0000313" key="3">
    <source>
        <dbReference type="Proteomes" id="UP000722957"/>
    </source>
</evidence>
<name>A0AAW4AGY4_VIBAN</name>
<keyword evidence="4" id="KW-1185">Reference proteome</keyword>